<evidence type="ECO:0000313" key="2">
    <source>
        <dbReference type="EMBL" id="KAJ7387694.1"/>
    </source>
</evidence>
<dbReference type="Proteomes" id="UP001163046">
    <property type="component" value="Unassembled WGS sequence"/>
</dbReference>
<sequence length="71" mass="7566">MPSTVSQHLKAVLLNEASTQTEVAEKDSTSRQTESSVDSSANLASHKLPINNSMFKLCLSATTEEKAAEAT</sequence>
<protein>
    <submittedName>
        <fullName evidence="2">Uncharacterized protein</fullName>
    </submittedName>
</protein>
<keyword evidence="3" id="KW-1185">Reference proteome</keyword>
<comment type="caution">
    <text evidence="2">The sequence shown here is derived from an EMBL/GenBank/DDBJ whole genome shotgun (WGS) entry which is preliminary data.</text>
</comment>
<feature type="region of interest" description="Disordered" evidence="1">
    <location>
        <begin position="16"/>
        <end position="45"/>
    </location>
</feature>
<name>A0A9W9ZV09_9CNID</name>
<evidence type="ECO:0000313" key="3">
    <source>
        <dbReference type="Proteomes" id="UP001163046"/>
    </source>
</evidence>
<accession>A0A9W9ZV09</accession>
<reference evidence="2" key="1">
    <citation type="submission" date="2023-01" db="EMBL/GenBank/DDBJ databases">
        <title>Genome assembly of the deep-sea coral Lophelia pertusa.</title>
        <authorList>
            <person name="Herrera S."/>
            <person name="Cordes E."/>
        </authorList>
    </citation>
    <scope>NUCLEOTIDE SEQUENCE</scope>
    <source>
        <strain evidence="2">USNM1676648</strain>
        <tissue evidence="2">Polyp</tissue>
    </source>
</reference>
<dbReference type="EMBL" id="MU825873">
    <property type="protein sequence ID" value="KAJ7387694.1"/>
    <property type="molecule type" value="Genomic_DNA"/>
</dbReference>
<dbReference type="AlphaFoldDB" id="A0A9W9ZV09"/>
<proteinExistence type="predicted"/>
<evidence type="ECO:0000256" key="1">
    <source>
        <dbReference type="SAM" id="MobiDB-lite"/>
    </source>
</evidence>
<gene>
    <name evidence="2" type="ORF">OS493_001036</name>
</gene>
<organism evidence="2 3">
    <name type="scientific">Desmophyllum pertusum</name>
    <dbReference type="NCBI Taxonomy" id="174260"/>
    <lineage>
        <taxon>Eukaryota</taxon>
        <taxon>Metazoa</taxon>
        <taxon>Cnidaria</taxon>
        <taxon>Anthozoa</taxon>
        <taxon>Hexacorallia</taxon>
        <taxon>Scleractinia</taxon>
        <taxon>Caryophylliina</taxon>
        <taxon>Caryophylliidae</taxon>
        <taxon>Desmophyllum</taxon>
    </lineage>
</organism>
<feature type="compositionally biased region" description="Polar residues" evidence="1">
    <location>
        <begin position="30"/>
        <end position="43"/>
    </location>
</feature>